<reference evidence="3 4" key="2">
    <citation type="submission" date="2018-06" db="EMBL/GenBank/DDBJ databases">
        <authorList>
            <consortium name="Pathogen Informatics"/>
            <person name="Doyle S."/>
        </authorList>
    </citation>
    <scope>NUCLEOTIDE SEQUENCE [LARGE SCALE GENOMIC DNA]</scope>
    <source>
        <strain evidence="3 4">NCTC12000</strain>
    </source>
</reference>
<reference evidence="1" key="3">
    <citation type="submission" date="2019-10" db="EMBL/GenBank/DDBJ databases">
        <authorList>
            <consortium name="NCBI Pathogen Detection Project"/>
        </authorList>
    </citation>
    <scope>NUCLEOTIDE SEQUENCE</scope>
    <source>
        <strain evidence="1">AZ00058701</strain>
    </source>
</reference>
<evidence type="ECO:0000313" key="5">
    <source>
        <dbReference type="Proteomes" id="UP000866496"/>
    </source>
</evidence>
<dbReference type="EMBL" id="DACWHX010000001">
    <property type="protein sequence ID" value="HAU1878730.1"/>
    <property type="molecule type" value="Genomic_DNA"/>
</dbReference>
<evidence type="ECO:0000313" key="1">
    <source>
        <dbReference type="EMBL" id="HAU1878730.1"/>
    </source>
</evidence>
<evidence type="ECO:0000313" key="2">
    <source>
        <dbReference type="EMBL" id="MCZ4717741.1"/>
    </source>
</evidence>
<dbReference type="Proteomes" id="UP001071279">
    <property type="component" value="Unassembled WGS sequence"/>
</dbReference>
<proteinExistence type="predicted"/>
<protein>
    <submittedName>
        <fullName evidence="1">DUF721 domain-containing protein</fullName>
    </submittedName>
    <submittedName>
        <fullName evidence="3">Zn-ribbon-containing, possible RNA-binding protein-like protein</fullName>
    </submittedName>
</protein>
<dbReference type="AlphaFoldDB" id="A0A131N2F2"/>
<name>A0A131N2F2_LEGPN</name>
<sequence length="140" mass="15551">MKSISQCLNKQLSTICQHSMQLEELSLKISAFLPSHFISKCQVGSFNKGCLVLTTTNAAFASEIRYLLPELRDKLRKEAGLYQLSSIKITIIAPSSQIENPAQKKSLTLSEKAKATIISESQHCTYEPLKKALLHLAQSE</sequence>
<dbReference type="eggNOG" id="COG4701">
    <property type="taxonomic scope" value="Bacteria"/>
</dbReference>
<dbReference type="STRING" id="91892.BIZ52_13565"/>
<dbReference type="Proteomes" id="UP000254631">
    <property type="component" value="Unassembled WGS sequence"/>
</dbReference>
<dbReference type="EMBL" id="JAPXIC010000002">
    <property type="protein sequence ID" value="MCZ4717741.1"/>
    <property type="molecule type" value="Genomic_DNA"/>
</dbReference>
<reference evidence="1" key="1">
    <citation type="journal article" date="2018" name="Genome Biol.">
        <title>SKESA: strategic k-mer extension for scrupulous assemblies.</title>
        <authorList>
            <person name="Souvorov A."/>
            <person name="Agarwala R."/>
            <person name="Lipman D.J."/>
        </authorList>
    </citation>
    <scope>NUCLEOTIDE SEQUENCE</scope>
    <source>
        <strain evidence="1">AZ00058701</strain>
    </source>
</reference>
<dbReference type="InterPro" id="IPR007922">
    <property type="entry name" value="DciA-like"/>
</dbReference>
<reference evidence="2" key="4">
    <citation type="submission" date="2022-12" db="EMBL/GenBank/DDBJ databases">
        <title>Comparative genomics of Legionella pneumophila isolates from the West Bank and Germany support molecular epidemiology of Legionnaires disease.</title>
        <authorList>
            <person name="Zayed A.R."/>
            <person name="Bitar D.M."/>
            <person name="Steinert M."/>
            <person name="Lueck C."/>
            <person name="Brettar I."/>
            <person name="Hoefle M.G."/>
            <person name="Bunk B."/>
        </authorList>
    </citation>
    <scope>NUCLEOTIDE SEQUENCE</scope>
    <source>
        <strain evidence="2">H23</strain>
    </source>
</reference>
<dbReference type="OMA" id="ATELRYC"/>
<dbReference type="EMBL" id="UGOL01000001">
    <property type="protein sequence ID" value="STX80779.1"/>
    <property type="molecule type" value="Genomic_DNA"/>
</dbReference>
<organism evidence="1 5">
    <name type="scientific">Legionella pneumophila</name>
    <dbReference type="NCBI Taxonomy" id="446"/>
    <lineage>
        <taxon>Bacteria</taxon>
        <taxon>Pseudomonadati</taxon>
        <taxon>Pseudomonadota</taxon>
        <taxon>Gammaproteobacteria</taxon>
        <taxon>Legionellales</taxon>
        <taxon>Legionellaceae</taxon>
        <taxon>Legionella</taxon>
    </lineage>
</organism>
<evidence type="ECO:0000313" key="3">
    <source>
        <dbReference type="EMBL" id="STX80779.1"/>
    </source>
</evidence>
<dbReference type="RefSeq" id="WP_010948302.1">
    <property type="nucleotide sequence ID" value="NZ_BAZA01000047.1"/>
</dbReference>
<dbReference type="GeneID" id="57036601"/>
<dbReference type="Pfam" id="PF05258">
    <property type="entry name" value="DciA"/>
    <property type="match status" value="1"/>
</dbReference>
<gene>
    <name evidence="1" type="ORF">JBJ86_00495</name>
    <name evidence="3" type="ORF">NCTC12000_02797</name>
    <name evidence="2" type="ORF">O6C86_00740</name>
</gene>
<dbReference type="Proteomes" id="UP000866496">
    <property type="component" value="Unassembled WGS sequence"/>
</dbReference>
<accession>A0A131N2F2</accession>
<evidence type="ECO:0000313" key="4">
    <source>
        <dbReference type="Proteomes" id="UP000254631"/>
    </source>
</evidence>